<evidence type="ECO:0000313" key="1">
    <source>
        <dbReference type="EMBL" id="MCD2514712.1"/>
    </source>
</evidence>
<organism evidence="1 2">
    <name type="scientific">Massilia phyllostachyos</name>
    <dbReference type="NCBI Taxonomy" id="2898585"/>
    <lineage>
        <taxon>Bacteria</taxon>
        <taxon>Pseudomonadati</taxon>
        <taxon>Pseudomonadota</taxon>
        <taxon>Betaproteobacteria</taxon>
        <taxon>Burkholderiales</taxon>
        <taxon>Oxalobacteraceae</taxon>
        <taxon>Telluria group</taxon>
        <taxon>Massilia</taxon>
    </lineage>
</organism>
<gene>
    <name evidence="1" type="ORF">LQ564_00110</name>
</gene>
<dbReference type="Proteomes" id="UP001179361">
    <property type="component" value="Unassembled WGS sequence"/>
</dbReference>
<sequence length="697" mass="74514">MSPPRILSTKPDLRGIDVAASQVLLWPCHMFTVALPKRQVRTLNLFEHTVLRLARVGCNDAGRIAELICLDQHTVSAILRRLVGLRYLDQGLRFLRDPDEVASASENGWESARVFVDLLGGRLLPHLYYDTPAYAECLRDDGSRFQGERGPIEARVLRWNAEQRTRTPSAREVHAVARIQARRSGGRSATADVAVSTAGQAISVLDSPDLVYLATNAVLQAGNHEHILLADPFGHGACGTLAEVFHLARGNDEAVRKVAAGLLGEARIGGRAAQAGRGNMRAATGRWPQVARYYGQATKALQDAARPVASSEDARDAARATGTCLRKLYDALEHTLHGLVREYPPGPGLRALLAGQPAPANGAQLLAYATQLGLHAGPVQQRLLLVHPGKFRGELQVELAPLLALNLAVACAERDGSHPLRLLAESHPGWLGFLTRLKTIRDNVAHGGSVEAMQPDALAAYLAEVGAMIELMLPGGTGTGAGASQASDVDGTPERWRHQARLQARLDANTALAPSALDRLPERLAKACIELELVFDAAGGEHGQAAPTAADGAAVVGALASMLQMALEECLALLPPAPRLAPDVDLRALARERAVRAGFDLAGGQLPPALGRVNPGRLGAALRGQSASLQCACMALLLTAELPWLEGLARRLPALARLAGELAALRRHGYLEHDIARTELVRLRKQTYDSIPYLTET</sequence>
<reference evidence="1" key="1">
    <citation type="submission" date="2021-11" db="EMBL/GenBank/DDBJ databases">
        <title>The complete genome of Massilia sp sp. G4R7.</title>
        <authorList>
            <person name="Liu L."/>
            <person name="Yue J."/>
            <person name="Yuan J."/>
            <person name="Yang F."/>
            <person name="Li L."/>
        </authorList>
    </citation>
    <scope>NUCLEOTIDE SEQUENCE</scope>
    <source>
        <strain evidence="1">G4R7</strain>
    </source>
</reference>
<name>A0ABS8PYY6_9BURK</name>
<comment type="caution">
    <text evidence="1">The sequence shown here is derived from an EMBL/GenBank/DDBJ whole genome shotgun (WGS) entry which is preliminary data.</text>
</comment>
<proteinExistence type="predicted"/>
<dbReference type="EMBL" id="JAJNOC010000001">
    <property type="protein sequence ID" value="MCD2514712.1"/>
    <property type="molecule type" value="Genomic_DNA"/>
</dbReference>
<accession>A0ABS8PYY6</accession>
<dbReference type="RefSeq" id="WP_231056062.1">
    <property type="nucleotide sequence ID" value="NZ_JAJNOC010000001.1"/>
</dbReference>
<keyword evidence="2" id="KW-1185">Reference proteome</keyword>
<evidence type="ECO:0000313" key="2">
    <source>
        <dbReference type="Proteomes" id="UP001179361"/>
    </source>
</evidence>
<protein>
    <submittedName>
        <fullName evidence="1">Uncharacterized protein</fullName>
    </submittedName>
</protein>